<organism evidence="2 3">
    <name type="scientific">Thermoflavimicrobium dichotomicum</name>
    <dbReference type="NCBI Taxonomy" id="46223"/>
    <lineage>
        <taxon>Bacteria</taxon>
        <taxon>Bacillati</taxon>
        <taxon>Bacillota</taxon>
        <taxon>Bacilli</taxon>
        <taxon>Bacillales</taxon>
        <taxon>Thermoactinomycetaceae</taxon>
        <taxon>Thermoflavimicrobium</taxon>
    </lineage>
</organism>
<dbReference type="Proteomes" id="UP000199545">
    <property type="component" value="Unassembled WGS sequence"/>
</dbReference>
<dbReference type="InterPro" id="IPR012851">
    <property type="entry name" value="Spore_coat_CotF-like"/>
</dbReference>
<name>A0A1I3LS56_9BACL</name>
<dbReference type="Pfam" id="PF07875">
    <property type="entry name" value="Coat_F"/>
    <property type="match status" value="1"/>
</dbReference>
<dbReference type="OrthoDB" id="1647790at2"/>
<feature type="region of interest" description="Disordered" evidence="1">
    <location>
        <begin position="1"/>
        <end position="23"/>
    </location>
</feature>
<proteinExistence type="predicted"/>
<evidence type="ECO:0000313" key="3">
    <source>
        <dbReference type="Proteomes" id="UP000199545"/>
    </source>
</evidence>
<gene>
    <name evidence="2" type="ORF">SAMN05421852_102302</name>
</gene>
<dbReference type="AlphaFoldDB" id="A0A1I3LS56"/>
<dbReference type="EMBL" id="FORR01000002">
    <property type="protein sequence ID" value="SFI87537.1"/>
    <property type="molecule type" value="Genomic_DNA"/>
</dbReference>
<sequence>MQQQPIQTQTGLPQIKGPEMNDRDRINDLLAFEKYLASGYNTAANEASNEQLFQVQMNLLNDIHRAQHDLFNLMQQKGWYKVEAAQMNQISQKAQQFANYRTQFPYA</sequence>
<protein>
    <submittedName>
        <fullName evidence="2">Coat F domain-containing protein</fullName>
    </submittedName>
</protein>
<evidence type="ECO:0000313" key="2">
    <source>
        <dbReference type="EMBL" id="SFI87537.1"/>
    </source>
</evidence>
<accession>A0A1I3LS56</accession>
<feature type="compositionally biased region" description="Polar residues" evidence="1">
    <location>
        <begin position="1"/>
        <end position="12"/>
    </location>
</feature>
<keyword evidence="3" id="KW-1185">Reference proteome</keyword>
<reference evidence="2 3" key="1">
    <citation type="submission" date="2016-10" db="EMBL/GenBank/DDBJ databases">
        <authorList>
            <person name="de Groot N.N."/>
        </authorList>
    </citation>
    <scope>NUCLEOTIDE SEQUENCE [LARGE SCALE GENOMIC DNA]</scope>
    <source>
        <strain evidence="2 3">DSM 44778</strain>
    </source>
</reference>
<evidence type="ECO:0000256" key="1">
    <source>
        <dbReference type="SAM" id="MobiDB-lite"/>
    </source>
</evidence>
<dbReference type="STRING" id="46223.SAMN05421852_102302"/>
<dbReference type="InterPro" id="IPR012347">
    <property type="entry name" value="Ferritin-like"/>
</dbReference>
<dbReference type="RefSeq" id="WP_093228135.1">
    <property type="nucleotide sequence ID" value="NZ_FORR01000002.1"/>
</dbReference>
<dbReference type="Gene3D" id="1.20.1260.10">
    <property type="match status" value="1"/>
</dbReference>